<dbReference type="SUPFAM" id="SSF159774">
    <property type="entry name" value="YerB-like"/>
    <property type="match status" value="1"/>
</dbReference>
<dbReference type="Gene3D" id="3.50.90.10">
    <property type="entry name" value="YerB-like"/>
    <property type="match status" value="1"/>
</dbReference>
<dbReference type="InterPro" id="IPR035328">
    <property type="entry name" value="DUF3048_C"/>
</dbReference>
<evidence type="ECO:0000313" key="6">
    <source>
        <dbReference type="Proteomes" id="UP000053904"/>
    </source>
</evidence>
<proteinExistence type="predicted"/>
<dbReference type="Proteomes" id="UP000053904">
    <property type="component" value="Unassembled WGS sequence"/>
</dbReference>
<comment type="caution">
    <text evidence="5">The sequence shown here is derived from an EMBL/GenBank/DDBJ whole genome shotgun (WGS) entry which is preliminary data.</text>
</comment>
<reference evidence="6" key="1">
    <citation type="journal article" date="2015" name="MBio">
        <title>Genome-Resolved Metagenomic Analysis Reveals Roles for Candidate Phyla and Other Microbial Community Members in Biogeochemical Transformations in Oil Reservoirs.</title>
        <authorList>
            <person name="Hu P."/>
            <person name="Tom L."/>
            <person name="Singh A."/>
            <person name="Thomas B.C."/>
            <person name="Baker B.J."/>
            <person name="Piceno Y.M."/>
            <person name="Andersen G.L."/>
            <person name="Banfield J.F."/>
        </authorList>
    </citation>
    <scope>NUCLEOTIDE SEQUENCE [LARGE SCALE GENOMIC DNA]</scope>
</reference>
<evidence type="ECO:0000313" key="5">
    <source>
        <dbReference type="EMBL" id="KUK76922.1"/>
    </source>
</evidence>
<dbReference type="InterPro" id="IPR023158">
    <property type="entry name" value="YerB-like_sf"/>
</dbReference>
<dbReference type="Pfam" id="PF11258">
    <property type="entry name" value="DUF3048"/>
    <property type="match status" value="1"/>
</dbReference>
<evidence type="ECO:0000259" key="4">
    <source>
        <dbReference type="Pfam" id="PF17479"/>
    </source>
</evidence>
<feature type="domain" description="DUF3048" evidence="3">
    <location>
        <begin position="159"/>
        <end position="296"/>
    </location>
</feature>
<feature type="domain" description="DUF3048" evidence="4">
    <location>
        <begin position="337"/>
        <end position="441"/>
    </location>
</feature>
<keyword evidence="2" id="KW-0812">Transmembrane</keyword>
<dbReference type="EMBL" id="LGGO01000086">
    <property type="protein sequence ID" value="KUK76922.1"/>
    <property type="molecule type" value="Genomic_DNA"/>
</dbReference>
<evidence type="ECO:0000259" key="3">
    <source>
        <dbReference type="Pfam" id="PF11258"/>
    </source>
</evidence>
<name>A0A101HHE0_9BACT</name>
<organism evidence="5 6">
    <name type="scientific">candidate division WS6 bacterium 34_10</name>
    <dbReference type="NCBI Taxonomy" id="1641389"/>
    <lineage>
        <taxon>Bacteria</taxon>
        <taxon>Candidatus Dojkabacteria</taxon>
    </lineage>
</organism>
<feature type="region of interest" description="Disordered" evidence="1">
    <location>
        <begin position="1"/>
        <end position="57"/>
    </location>
</feature>
<accession>A0A101HHE0</accession>
<keyword evidence="2" id="KW-1133">Transmembrane helix</keyword>
<gene>
    <name evidence="5" type="ORF">XD93_0651</name>
</gene>
<sequence>MSDNGEIEEVKKEEPKETAPIHKKEESKKKKEDINPIKEEKPKPDVKNEIQKKKSKKKDNKGIKKLWTDGENIEKKKAILILSVIGLIFILGLAAFYYFGIYKYSPKPKDETIINIKNSYILAKEEPKIFAQVLVDRPQEPRTEESPVNGQLFTKSEMEEMMSRRPVAVMVNNHAQARPQSSLNSADIVYEALVESGITRYLAIFWSQGPKKVGPIRSARQYHLEWLSPYDPVFIHDGCADTDNPRTDACGNIYAYNIKDIATAGSWRWNDGVRYAPHNEYTSIASAWDIAENRGWDKFPTDFESWNFKNDADQDQRGDGYRYEIVFHNRLNNAGLYDVTWEYDSTTNSYKRWVGGKVDIDQETNSQVTAKVVIVQETSIYSAYDDKGRIIVDTIGQGDALILMDGKEIEGSWKKNTRTDRTTFYNSNGDEIQFNRGRIWISVISQSLGEFDIIEQ</sequence>
<protein>
    <recommendedName>
        <fullName evidence="7">DUF3048 domain-containing protein</fullName>
    </recommendedName>
</protein>
<feature type="compositionally biased region" description="Basic and acidic residues" evidence="1">
    <location>
        <begin position="8"/>
        <end position="52"/>
    </location>
</feature>
<dbReference type="Pfam" id="PF17479">
    <property type="entry name" value="DUF3048_C"/>
    <property type="match status" value="1"/>
</dbReference>
<feature type="transmembrane region" description="Helical" evidence="2">
    <location>
        <begin position="78"/>
        <end position="99"/>
    </location>
</feature>
<evidence type="ECO:0000256" key="2">
    <source>
        <dbReference type="SAM" id="Phobius"/>
    </source>
</evidence>
<dbReference type="InterPro" id="IPR021416">
    <property type="entry name" value="DUF3048_N"/>
</dbReference>
<keyword evidence="2" id="KW-0472">Membrane</keyword>
<dbReference type="AlphaFoldDB" id="A0A101HHE0"/>
<evidence type="ECO:0008006" key="7">
    <source>
        <dbReference type="Google" id="ProtNLM"/>
    </source>
</evidence>
<evidence type="ECO:0000256" key="1">
    <source>
        <dbReference type="SAM" id="MobiDB-lite"/>
    </source>
</evidence>